<keyword evidence="1" id="KW-1185">Reference proteome</keyword>
<name>A0A3Q0J0I6_DIACI</name>
<protein>
    <submittedName>
        <fullName evidence="2">Uncharacterized protein LOC113468039</fullName>
    </submittedName>
</protein>
<reference evidence="2" key="1">
    <citation type="submission" date="2025-08" db="UniProtKB">
        <authorList>
            <consortium name="RefSeq"/>
        </authorList>
    </citation>
    <scope>IDENTIFICATION</scope>
</reference>
<dbReference type="RefSeq" id="XP_026680463.1">
    <property type="nucleotide sequence ID" value="XM_026824662.1"/>
</dbReference>
<accession>A0A3Q0J0I6</accession>
<dbReference type="KEGG" id="dci:113468039"/>
<proteinExistence type="predicted"/>
<evidence type="ECO:0000313" key="2">
    <source>
        <dbReference type="RefSeq" id="XP_026680463.1"/>
    </source>
</evidence>
<organism evidence="1 2">
    <name type="scientific">Diaphorina citri</name>
    <name type="common">Asian citrus psyllid</name>
    <dbReference type="NCBI Taxonomy" id="121845"/>
    <lineage>
        <taxon>Eukaryota</taxon>
        <taxon>Metazoa</taxon>
        <taxon>Ecdysozoa</taxon>
        <taxon>Arthropoda</taxon>
        <taxon>Hexapoda</taxon>
        <taxon>Insecta</taxon>
        <taxon>Pterygota</taxon>
        <taxon>Neoptera</taxon>
        <taxon>Paraneoptera</taxon>
        <taxon>Hemiptera</taxon>
        <taxon>Sternorrhyncha</taxon>
        <taxon>Psylloidea</taxon>
        <taxon>Psyllidae</taxon>
        <taxon>Diaphorininae</taxon>
        <taxon>Diaphorina</taxon>
    </lineage>
</organism>
<dbReference type="AlphaFoldDB" id="A0A3Q0J0I6"/>
<dbReference type="Proteomes" id="UP000079169">
    <property type="component" value="Unplaced"/>
</dbReference>
<sequence>MFTLKLLHIDANNKDKEGKRNTHEGSLGQSLPLNPAIDYELNQSVVWNYQIHLLALRALTGCILHNVDLVRWLLQQKCHQEYQELIEDNKQTLLDSFLSNSVLLPSIDFSNYSLNEIIASLNSVVNHLQWEDHYGKPSLSYIVDTSEMKDQKSQLVYTIGVSIDLIKFITCLWNQ</sequence>
<dbReference type="PaxDb" id="121845-A0A3Q0J0I6"/>
<gene>
    <name evidence="2" type="primary">LOC113468039</name>
</gene>
<evidence type="ECO:0000313" key="1">
    <source>
        <dbReference type="Proteomes" id="UP000079169"/>
    </source>
</evidence>
<dbReference type="GeneID" id="113468039"/>